<sequence>MLATCLALAFSSRTAALRQPMVRARASLQKARAARRSPRLRGAPATPQKRPLATSATLPPSTPPRRPRPARLLTTAAKAAKRPTALRTFALPRRDVHDATAAAVKRIEVPTIGVDEVGRGCLAGPVVACACYLPNDVDIDGIADSKTITTEKAREAIYEQLREAPGVRYALARADAPLIDDVNILQANLACMRAAAEALFHRLSSSDDGRDDVMIDVTAIGDVNNEAEEEDRLVAVVDGVDDPWRRGGRPRGLGVRTVKGGDGSVACVSAASIIAKVHRDRLMHALHEKHPQYGWAANKGYGSKAHRAAITKHGWVVGLHRESFDPVKQIGAVHLVTGAVRVVHQKGLEGPTGLCRAVNSIESARAVTGADKCGLHGLRIRVEAIEAGSPWLAPTRGFVLAATRDPVQALLGEESELGALLHDVCATGYPCRVVVADRSELEIVEERRPCAHIEPWVLPSEWIPRTPPHPAARNGSHENHQRVRFHKVAALASNSELYEGGTIYIDNDISLKRSHTKELFDVFDAFGNRSIGFNKDWTNRANPVHQIEGIPKGFPERNGGVCFMRGAGASTITRDWLNELASNPGPGGTDQMPLRRVLWRHREHLFDLPSRVQCRCRKESICENGALLWHLHRIYRLDVLRRVGNASEMCGFVP</sequence>
<protein>
    <recommendedName>
        <fullName evidence="12">Ribonuclease</fullName>
        <ecNumber evidence="12">3.1.26.4</ecNumber>
    </recommendedName>
</protein>
<dbReference type="GO" id="GO:0032299">
    <property type="term" value="C:ribonuclease H2 complex"/>
    <property type="evidence" value="ECO:0007669"/>
    <property type="project" value="TreeGrafter"/>
</dbReference>
<comment type="subcellular location">
    <subcellularLocation>
        <location evidence="3">Cytoplasm</location>
    </subcellularLocation>
</comment>
<evidence type="ECO:0000256" key="4">
    <source>
        <dbReference type="ARBA" id="ARBA00007383"/>
    </source>
</evidence>
<dbReference type="OrthoDB" id="7462577at2759"/>
<keyword evidence="7 11" id="KW-0479">Metal-binding</keyword>
<organism evidence="15 16">
    <name type="scientific">Pelagomonas calceolata</name>
    <dbReference type="NCBI Taxonomy" id="35677"/>
    <lineage>
        <taxon>Eukaryota</taxon>
        <taxon>Sar</taxon>
        <taxon>Stramenopiles</taxon>
        <taxon>Ochrophyta</taxon>
        <taxon>Pelagophyceae</taxon>
        <taxon>Pelagomonadales</taxon>
        <taxon>Pelagomonadaceae</taxon>
        <taxon>Pelagomonas</taxon>
    </lineage>
</organism>
<dbReference type="InterPro" id="IPR024567">
    <property type="entry name" value="RNase_HII/HIII_dom"/>
</dbReference>
<dbReference type="PANTHER" id="PTHR10954">
    <property type="entry name" value="RIBONUCLEASE H2 SUBUNIT A"/>
    <property type="match status" value="1"/>
</dbReference>
<evidence type="ECO:0000256" key="2">
    <source>
        <dbReference type="ARBA" id="ARBA00004065"/>
    </source>
</evidence>
<keyword evidence="10" id="KW-0464">Manganese</keyword>
<dbReference type="PROSITE" id="PS51975">
    <property type="entry name" value="RNASE_H_2"/>
    <property type="match status" value="1"/>
</dbReference>
<feature type="domain" description="RNase H type-2" evidence="14">
    <location>
        <begin position="109"/>
        <end position="336"/>
    </location>
</feature>
<evidence type="ECO:0000256" key="3">
    <source>
        <dbReference type="ARBA" id="ARBA00004496"/>
    </source>
</evidence>
<reference evidence="15" key="1">
    <citation type="submission" date="2021-11" db="EMBL/GenBank/DDBJ databases">
        <authorList>
            <consortium name="Genoscope - CEA"/>
            <person name="William W."/>
        </authorList>
    </citation>
    <scope>NUCLEOTIDE SEQUENCE</scope>
</reference>
<comment type="caution">
    <text evidence="15">The sequence shown here is derived from an EMBL/GenBank/DDBJ whole genome shotgun (WGS) entry which is preliminary data.</text>
</comment>
<evidence type="ECO:0000313" key="15">
    <source>
        <dbReference type="EMBL" id="CAH0364749.1"/>
    </source>
</evidence>
<feature type="binding site" evidence="11">
    <location>
        <position position="116"/>
    </location>
    <ligand>
        <name>a divalent metal cation</name>
        <dbReference type="ChEBI" id="CHEBI:60240"/>
    </ligand>
</feature>
<dbReference type="Gene3D" id="3.30.420.10">
    <property type="entry name" value="Ribonuclease H-like superfamily/Ribonuclease H"/>
    <property type="match status" value="1"/>
</dbReference>
<evidence type="ECO:0000256" key="7">
    <source>
        <dbReference type="ARBA" id="ARBA00022723"/>
    </source>
</evidence>
<comment type="function">
    <text evidence="2 12">Endonuclease that specifically degrades the RNA of RNA-DNA hybrids.</text>
</comment>
<evidence type="ECO:0000256" key="10">
    <source>
        <dbReference type="ARBA" id="ARBA00023211"/>
    </source>
</evidence>
<keyword evidence="9 11" id="KW-0378">Hydrolase</keyword>
<dbReference type="Pfam" id="PF01351">
    <property type="entry name" value="RNase_HII"/>
    <property type="match status" value="1"/>
</dbReference>
<proteinExistence type="inferred from homology"/>
<dbReference type="SUPFAM" id="SSF53098">
    <property type="entry name" value="Ribonuclease H-like"/>
    <property type="match status" value="1"/>
</dbReference>
<evidence type="ECO:0000259" key="14">
    <source>
        <dbReference type="PROSITE" id="PS51975"/>
    </source>
</evidence>
<dbReference type="EC" id="3.1.26.4" evidence="12"/>
<dbReference type="InterPro" id="IPR022898">
    <property type="entry name" value="RNase_HII"/>
</dbReference>
<dbReference type="GO" id="GO:0046872">
    <property type="term" value="F:metal ion binding"/>
    <property type="evidence" value="ECO:0007669"/>
    <property type="project" value="UniProtKB-KW"/>
</dbReference>
<name>A0A8J2WRU3_9STRA</name>
<dbReference type="NCBIfam" id="NF000595">
    <property type="entry name" value="PRK00015.1-3"/>
    <property type="match status" value="1"/>
</dbReference>
<dbReference type="GO" id="GO:0043137">
    <property type="term" value="P:DNA replication, removal of RNA primer"/>
    <property type="evidence" value="ECO:0007669"/>
    <property type="project" value="TreeGrafter"/>
</dbReference>
<keyword evidence="16" id="KW-1185">Reference proteome</keyword>
<evidence type="ECO:0000256" key="9">
    <source>
        <dbReference type="ARBA" id="ARBA00022801"/>
    </source>
</evidence>
<dbReference type="GO" id="GO:0004523">
    <property type="term" value="F:RNA-DNA hybrid ribonuclease activity"/>
    <property type="evidence" value="ECO:0007669"/>
    <property type="project" value="UniProtKB-UniRule"/>
</dbReference>
<dbReference type="EMBL" id="CAKKNE010000001">
    <property type="protein sequence ID" value="CAH0364749.1"/>
    <property type="molecule type" value="Genomic_DNA"/>
</dbReference>
<feature type="binding site" evidence="11">
    <location>
        <position position="216"/>
    </location>
    <ligand>
        <name>a divalent metal cation</name>
        <dbReference type="ChEBI" id="CHEBI:60240"/>
    </ligand>
</feature>
<gene>
    <name evidence="15" type="ORF">PECAL_1P11280</name>
</gene>
<evidence type="ECO:0000256" key="13">
    <source>
        <dbReference type="SAM" id="MobiDB-lite"/>
    </source>
</evidence>
<comment type="cofactor">
    <cofactor evidence="11">
        <name>Mn(2+)</name>
        <dbReference type="ChEBI" id="CHEBI:29035"/>
    </cofactor>
    <cofactor evidence="11">
        <name>Mg(2+)</name>
        <dbReference type="ChEBI" id="CHEBI:18420"/>
    </cofactor>
    <text evidence="11">Manganese or magnesium. Binds 1 divalent metal ion per monomer in the absence of substrate. May bind a second metal ion after substrate binding.</text>
</comment>
<dbReference type="GO" id="GO:0006298">
    <property type="term" value="P:mismatch repair"/>
    <property type="evidence" value="ECO:0007669"/>
    <property type="project" value="TreeGrafter"/>
</dbReference>
<accession>A0A8J2WRU3</accession>
<evidence type="ECO:0000256" key="6">
    <source>
        <dbReference type="ARBA" id="ARBA00022722"/>
    </source>
</evidence>
<feature type="binding site" evidence="11">
    <location>
        <position position="115"/>
    </location>
    <ligand>
        <name>a divalent metal cation</name>
        <dbReference type="ChEBI" id="CHEBI:60240"/>
    </ligand>
</feature>
<feature type="region of interest" description="Disordered" evidence="13">
    <location>
        <begin position="27"/>
        <end position="69"/>
    </location>
</feature>
<evidence type="ECO:0000313" key="16">
    <source>
        <dbReference type="Proteomes" id="UP000789595"/>
    </source>
</evidence>
<comment type="catalytic activity">
    <reaction evidence="1 11 12">
        <text>Endonucleolytic cleavage to 5'-phosphomonoester.</text>
        <dbReference type="EC" id="3.1.26.4"/>
    </reaction>
</comment>
<dbReference type="PANTHER" id="PTHR10954:SF23">
    <property type="entry name" value="RIBONUCLEASE"/>
    <property type="match status" value="1"/>
</dbReference>
<dbReference type="CDD" id="cd07182">
    <property type="entry name" value="RNase_HII_bacteria_HII_like"/>
    <property type="match status" value="1"/>
</dbReference>
<dbReference type="InterPro" id="IPR036397">
    <property type="entry name" value="RNaseH_sf"/>
</dbReference>
<keyword evidence="5" id="KW-0963">Cytoplasm</keyword>
<dbReference type="InterPro" id="IPR012337">
    <property type="entry name" value="RNaseH-like_sf"/>
</dbReference>
<evidence type="ECO:0000256" key="8">
    <source>
        <dbReference type="ARBA" id="ARBA00022759"/>
    </source>
</evidence>
<keyword evidence="6 11" id="KW-0540">Nuclease</keyword>
<dbReference type="GO" id="GO:0005737">
    <property type="term" value="C:cytoplasm"/>
    <property type="evidence" value="ECO:0007669"/>
    <property type="project" value="UniProtKB-SubCell"/>
</dbReference>
<evidence type="ECO:0000256" key="12">
    <source>
        <dbReference type="RuleBase" id="RU003515"/>
    </source>
</evidence>
<dbReference type="InterPro" id="IPR001352">
    <property type="entry name" value="RNase_HII/HIII"/>
</dbReference>
<evidence type="ECO:0000256" key="1">
    <source>
        <dbReference type="ARBA" id="ARBA00000077"/>
    </source>
</evidence>
<dbReference type="AlphaFoldDB" id="A0A8J2WRU3"/>
<evidence type="ECO:0000256" key="5">
    <source>
        <dbReference type="ARBA" id="ARBA00022490"/>
    </source>
</evidence>
<evidence type="ECO:0000256" key="11">
    <source>
        <dbReference type="PROSITE-ProRule" id="PRU01319"/>
    </source>
</evidence>
<dbReference type="Proteomes" id="UP000789595">
    <property type="component" value="Unassembled WGS sequence"/>
</dbReference>
<comment type="similarity">
    <text evidence="4 12">Belongs to the RNase HII family.</text>
</comment>
<keyword evidence="8 11" id="KW-0255">Endonuclease</keyword>
<dbReference type="GO" id="GO:0003723">
    <property type="term" value="F:RNA binding"/>
    <property type="evidence" value="ECO:0007669"/>
    <property type="project" value="UniProtKB-UniRule"/>
</dbReference>